<evidence type="ECO:0000256" key="4">
    <source>
        <dbReference type="ARBA" id="ARBA00023136"/>
    </source>
</evidence>
<gene>
    <name evidence="8" type="primary">LOC106476621</name>
</gene>
<reference evidence="8" key="1">
    <citation type="submission" date="2025-08" db="UniProtKB">
        <authorList>
            <consortium name="RefSeq"/>
        </authorList>
    </citation>
    <scope>IDENTIFICATION</scope>
    <source>
        <tissue evidence="8">Muscle</tissue>
    </source>
</reference>
<feature type="non-terminal residue" evidence="8">
    <location>
        <position position="224"/>
    </location>
</feature>
<accession>A0ABM1C1S2</accession>
<organism evidence="7 8">
    <name type="scientific">Limulus polyphemus</name>
    <name type="common">Atlantic horseshoe crab</name>
    <dbReference type="NCBI Taxonomy" id="6850"/>
    <lineage>
        <taxon>Eukaryota</taxon>
        <taxon>Metazoa</taxon>
        <taxon>Ecdysozoa</taxon>
        <taxon>Arthropoda</taxon>
        <taxon>Chelicerata</taxon>
        <taxon>Merostomata</taxon>
        <taxon>Xiphosura</taxon>
        <taxon>Limulidae</taxon>
        <taxon>Limulus</taxon>
    </lineage>
</organism>
<keyword evidence="4" id="KW-0472">Membrane</keyword>
<protein>
    <submittedName>
        <fullName evidence="8">Uncharacterized protein LOC106476621</fullName>
    </submittedName>
</protein>
<evidence type="ECO:0000313" key="7">
    <source>
        <dbReference type="Proteomes" id="UP000694941"/>
    </source>
</evidence>
<feature type="signal peptide" evidence="5">
    <location>
        <begin position="1"/>
        <end position="24"/>
    </location>
</feature>
<evidence type="ECO:0000313" key="8">
    <source>
        <dbReference type="RefSeq" id="XP_013792720.1"/>
    </source>
</evidence>
<evidence type="ECO:0000259" key="6">
    <source>
        <dbReference type="Pfam" id="PF01094"/>
    </source>
</evidence>
<name>A0ABM1C1S2_LIMPO</name>
<evidence type="ECO:0000256" key="1">
    <source>
        <dbReference type="ARBA" id="ARBA00004370"/>
    </source>
</evidence>
<keyword evidence="5" id="KW-0732">Signal</keyword>
<dbReference type="SUPFAM" id="SSF53822">
    <property type="entry name" value="Periplasmic binding protein-like I"/>
    <property type="match status" value="1"/>
</dbReference>
<feature type="chain" id="PRO_5047197015" evidence="5">
    <location>
        <begin position="25"/>
        <end position="224"/>
    </location>
</feature>
<keyword evidence="3" id="KW-1133">Transmembrane helix</keyword>
<evidence type="ECO:0000256" key="5">
    <source>
        <dbReference type="SAM" id="SignalP"/>
    </source>
</evidence>
<proteinExistence type="predicted"/>
<dbReference type="InterPro" id="IPR028082">
    <property type="entry name" value="Peripla_BP_I"/>
</dbReference>
<keyword evidence="2" id="KW-0812">Transmembrane</keyword>
<dbReference type="PANTHER" id="PTHR44755">
    <property type="entry name" value="NATRIURETIC PEPTIDE RECEPTOR 3-RELATED"/>
    <property type="match status" value="1"/>
</dbReference>
<keyword evidence="7" id="KW-1185">Reference proteome</keyword>
<dbReference type="InterPro" id="IPR052612">
    <property type="entry name" value="ANP_Clearance_Receptor"/>
</dbReference>
<dbReference type="Pfam" id="PF01094">
    <property type="entry name" value="ANF_receptor"/>
    <property type="match status" value="1"/>
</dbReference>
<evidence type="ECO:0000256" key="3">
    <source>
        <dbReference type="ARBA" id="ARBA00022989"/>
    </source>
</evidence>
<sequence>MGKFKNGLLFGVTLFFLQCMDVSAKRYRFGLLMVNDSKSNRFDLQHIGPAIDIASEKCRANYNVEVELIPGYYPHRCSEVQAIGKATDITTDYPDIVAFVGPACSDDVQVVGRYATYKNIPIITGLGDVLKERDEFTTLIRMSYDLKDKARAILAFLGNFGWRYFGMIYRFQDIYYGTLAEELMRMAQKRGFEITCKLTYVRAPNKTVVTDMYDILERMKLCAR</sequence>
<dbReference type="InterPro" id="IPR001828">
    <property type="entry name" value="ANF_lig-bd_rcpt"/>
</dbReference>
<dbReference type="GeneID" id="106476621"/>
<dbReference type="RefSeq" id="XP_013792720.1">
    <property type="nucleotide sequence ID" value="XM_013937266.2"/>
</dbReference>
<dbReference type="PANTHER" id="PTHR44755:SF12">
    <property type="entry name" value="RECEPTOR LIGAND BINDING REGION DOMAIN-CONTAINING PROTEIN"/>
    <property type="match status" value="1"/>
</dbReference>
<dbReference type="Gene3D" id="3.40.50.2300">
    <property type="match status" value="2"/>
</dbReference>
<feature type="domain" description="Receptor ligand binding region" evidence="6">
    <location>
        <begin position="73"/>
        <end position="219"/>
    </location>
</feature>
<evidence type="ECO:0000256" key="2">
    <source>
        <dbReference type="ARBA" id="ARBA00022692"/>
    </source>
</evidence>
<dbReference type="Proteomes" id="UP000694941">
    <property type="component" value="Unplaced"/>
</dbReference>
<comment type="subcellular location">
    <subcellularLocation>
        <location evidence="1">Membrane</location>
    </subcellularLocation>
</comment>